<name>A0ABS5PLM1_9FIRM</name>
<evidence type="ECO:0008006" key="3">
    <source>
        <dbReference type="Google" id="ProtNLM"/>
    </source>
</evidence>
<accession>A0ABS5PLM1</accession>
<comment type="caution">
    <text evidence="1">The sequence shown here is derived from an EMBL/GenBank/DDBJ whole genome shotgun (WGS) entry which is preliminary data.</text>
</comment>
<organism evidence="1 2">
    <name type="scientific">Fusibacter paucivorans</name>
    <dbReference type="NCBI Taxonomy" id="76009"/>
    <lineage>
        <taxon>Bacteria</taxon>
        <taxon>Bacillati</taxon>
        <taxon>Bacillota</taxon>
        <taxon>Clostridia</taxon>
        <taxon>Eubacteriales</taxon>
        <taxon>Eubacteriales Family XII. Incertae Sedis</taxon>
        <taxon>Fusibacter</taxon>
    </lineage>
</organism>
<reference evidence="1 2" key="1">
    <citation type="submission" date="2021-05" db="EMBL/GenBank/DDBJ databases">
        <title>Fusibacter ferrireducens sp. nov., an anaerobic, sulfur- and Fe-reducing bacterium isolated from the mangrove sediment.</title>
        <authorList>
            <person name="Qiu D."/>
        </authorList>
    </citation>
    <scope>NUCLEOTIDE SEQUENCE [LARGE SCALE GENOMIC DNA]</scope>
    <source>
        <strain evidence="1 2">DSM 12116</strain>
    </source>
</reference>
<sequence>MSVAEKFILSNSKQSIEAIRALAHNFNRSGFEKIEETLVCNSATPAINRNHLEDILHTKFVQRTLIDKLDHPIYIFVLDYCFNDGTNAKVFTNQGIIMLAKPICNNAVTEILLHELGHMHNVTRTGDIRLCPNDFKGIVNHEVIKRDAFLQSHWKHTELRCTYDIMREKYADAYMIAGMSFITGHDVQRFITNRVSHETKQLCQSYFLKELL</sequence>
<proteinExistence type="predicted"/>
<dbReference type="RefSeq" id="WP_213235846.1">
    <property type="nucleotide sequence ID" value="NZ_JAHBCL010000007.1"/>
</dbReference>
<evidence type="ECO:0000313" key="2">
    <source>
        <dbReference type="Proteomes" id="UP000746471"/>
    </source>
</evidence>
<keyword evidence="2" id="KW-1185">Reference proteome</keyword>
<evidence type="ECO:0000313" key="1">
    <source>
        <dbReference type="EMBL" id="MBS7526060.1"/>
    </source>
</evidence>
<gene>
    <name evidence="1" type="ORF">KHM83_05185</name>
</gene>
<dbReference type="EMBL" id="JAHBCL010000007">
    <property type="protein sequence ID" value="MBS7526060.1"/>
    <property type="molecule type" value="Genomic_DNA"/>
</dbReference>
<dbReference type="Proteomes" id="UP000746471">
    <property type="component" value="Unassembled WGS sequence"/>
</dbReference>
<protein>
    <recommendedName>
        <fullName evidence="3">IrrE N-terminal-like domain-containing protein</fullName>
    </recommendedName>
</protein>